<dbReference type="AlphaFoldDB" id="A0A6P2CG67"/>
<dbReference type="PANTHER" id="PTHR43252:SF2">
    <property type="entry name" value="TRANSCRIPTION REGULATOR, PADR-LIKE FAMILY"/>
    <property type="match status" value="1"/>
</dbReference>
<reference evidence="3 4" key="1">
    <citation type="submission" date="2018-07" db="EMBL/GenBank/DDBJ databases">
        <title>Genome sequence of Rhodococcus rhodnii ATCC 35071 from Rhodnius prolixus.</title>
        <authorList>
            <person name="Patel V."/>
            <person name="Vogel K.J."/>
        </authorList>
    </citation>
    <scope>NUCLEOTIDE SEQUENCE [LARGE SCALE GENOMIC DNA]</scope>
    <source>
        <strain evidence="3 4">ATCC 35071</strain>
    </source>
</reference>
<dbReference type="EMBL" id="QRCM01000001">
    <property type="protein sequence ID" value="TXG90216.1"/>
    <property type="molecule type" value="Genomic_DNA"/>
</dbReference>
<sequence length="181" mass="19843">MAYVILGLLLLAPQSQYDLVKNFEAGVALLYSASAGSIRRALDVLLDKGWIEVASVEPGGRGRKVYRTTEAGRTEFERWMTGDLGGPDLEAAALPRLFFLGLLADTDREPVLRRIQQRAEADLAALEAQRKRLDALELPDGFADVVAYQRATLEYGIAMGRHAREWFTDLANHGGAPGARS</sequence>
<accession>A0A6P2CG67</accession>
<dbReference type="Gene3D" id="1.10.10.10">
    <property type="entry name" value="Winged helix-like DNA-binding domain superfamily/Winged helix DNA-binding domain"/>
    <property type="match status" value="1"/>
</dbReference>
<dbReference type="Pfam" id="PF03551">
    <property type="entry name" value="PadR"/>
    <property type="match status" value="1"/>
</dbReference>
<evidence type="ECO:0000259" key="1">
    <source>
        <dbReference type="Pfam" id="PF03551"/>
    </source>
</evidence>
<name>A0A6P2CG67_9NOCA</name>
<evidence type="ECO:0000259" key="2">
    <source>
        <dbReference type="Pfam" id="PF10400"/>
    </source>
</evidence>
<comment type="caution">
    <text evidence="3">The sequence shown here is derived from an EMBL/GenBank/DDBJ whole genome shotgun (WGS) entry which is preliminary data.</text>
</comment>
<dbReference type="SUPFAM" id="SSF46785">
    <property type="entry name" value="Winged helix' DNA-binding domain"/>
    <property type="match status" value="1"/>
</dbReference>
<feature type="domain" description="Transcription regulator PadR N-terminal" evidence="1">
    <location>
        <begin position="5"/>
        <end position="77"/>
    </location>
</feature>
<evidence type="ECO:0000313" key="3">
    <source>
        <dbReference type="EMBL" id="TXG90216.1"/>
    </source>
</evidence>
<feature type="domain" description="Transcription regulator PadR C-terminal" evidence="2">
    <location>
        <begin position="96"/>
        <end position="169"/>
    </location>
</feature>
<dbReference type="Pfam" id="PF10400">
    <property type="entry name" value="Vir_act_alpha_C"/>
    <property type="match status" value="1"/>
</dbReference>
<dbReference type="InterPro" id="IPR036390">
    <property type="entry name" value="WH_DNA-bd_sf"/>
</dbReference>
<evidence type="ECO:0000313" key="4">
    <source>
        <dbReference type="Proteomes" id="UP000471120"/>
    </source>
</evidence>
<organism evidence="3 4">
    <name type="scientific">Rhodococcus rhodnii</name>
    <dbReference type="NCBI Taxonomy" id="38312"/>
    <lineage>
        <taxon>Bacteria</taxon>
        <taxon>Bacillati</taxon>
        <taxon>Actinomycetota</taxon>
        <taxon>Actinomycetes</taxon>
        <taxon>Mycobacteriales</taxon>
        <taxon>Nocardiaceae</taxon>
        <taxon>Rhodococcus</taxon>
    </lineage>
</organism>
<dbReference type="Proteomes" id="UP000471120">
    <property type="component" value="Unassembled WGS sequence"/>
</dbReference>
<dbReference type="InterPro" id="IPR036388">
    <property type="entry name" value="WH-like_DNA-bd_sf"/>
</dbReference>
<dbReference type="PANTHER" id="PTHR43252">
    <property type="entry name" value="TRANSCRIPTIONAL REGULATOR YQJI"/>
    <property type="match status" value="1"/>
</dbReference>
<dbReference type="RefSeq" id="WP_010837092.1">
    <property type="nucleotide sequence ID" value="NZ_QRCM01000001.1"/>
</dbReference>
<gene>
    <name evidence="3" type="ORF">DW322_08260</name>
</gene>
<proteinExistence type="predicted"/>
<dbReference type="InterPro" id="IPR005149">
    <property type="entry name" value="Tscrpt_reg_PadR_N"/>
</dbReference>
<protein>
    <submittedName>
        <fullName evidence="3">PadR family transcriptional regulator</fullName>
    </submittedName>
</protein>
<dbReference type="InterPro" id="IPR018309">
    <property type="entry name" value="Tscrpt_reg_PadR_C"/>
</dbReference>